<comment type="caution">
    <text evidence="9">The sequence shown here is derived from an EMBL/GenBank/DDBJ whole genome shotgun (WGS) entry which is preliminary data.</text>
</comment>
<keyword evidence="3" id="KW-1003">Cell membrane</keyword>
<dbReference type="Proteomes" id="UP000658514">
    <property type="component" value="Unassembled WGS sequence"/>
</dbReference>
<gene>
    <name evidence="9" type="ORF">H6G24_08385</name>
</gene>
<evidence type="ECO:0000256" key="2">
    <source>
        <dbReference type="ARBA" id="ARBA00007520"/>
    </source>
</evidence>
<dbReference type="InterPro" id="IPR050189">
    <property type="entry name" value="MFS_Efflux_Transporters"/>
</dbReference>
<evidence type="ECO:0000256" key="7">
    <source>
        <dbReference type="SAM" id="Phobius"/>
    </source>
</evidence>
<evidence type="ECO:0000313" key="10">
    <source>
        <dbReference type="Proteomes" id="UP000658514"/>
    </source>
</evidence>
<feature type="transmembrane region" description="Helical" evidence="7">
    <location>
        <begin position="288"/>
        <end position="307"/>
    </location>
</feature>
<comment type="subcellular location">
    <subcellularLocation>
        <location evidence="1">Cell membrane</location>
        <topology evidence="1">Multi-pass membrane protein</topology>
    </subcellularLocation>
</comment>
<feature type="transmembrane region" description="Helical" evidence="7">
    <location>
        <begin position="313"/>
        <end position="331"/>
    </location>
</feature>
<dbReference type="InterPro" id="IPR020846">
    <property type="entry name" value="MFS_dom"/>
</dbReference>
<feature type="transmembrane region" description="Helical" evidence="7">
    <location>
        <begin position="371"/>
        <end position="397"/>
    </location>
</feature>
<dbReference type="PANTHER" id="PTHR43124">
    <property type="entry name" value="PURINE EFFLUX PUMP PBUE"/>
    <property type="match status" value="1"/>
</dbReference>
<evidence type="ECO:0000259" key="8">
    <source>
        <dbReference type="PROSITE" id="PS50850"/>
    </source>
</evidence>
<dbReference type="PROSITE" id="PS50850">
    <property type="entry name" value="MFS"/>
    <property type="match status" value="1"/>
</dbReference>
<dbReference type="RefSeq" id="WP_190549275.1">
    <property type="nucleotide sequence ID" value="NZ_CAWPNO010000002.1"/>
</dbReference>
<evidence type="ECO:0000256" key="1">
    <source>
        <dbReference type="ARBA" id="ARBA00004651"/>
    </source>
</evidence>
<feature type="transmembrane region" description="Helical" evidence="7">
    <location>
        <begin position="222"/>
        <end position="244"/>
    </location>
</feature>
<feature type="transmembrane region" description="Helical" evidence="7">
    <location>
        <begin position="21"/>
        <end position="38"/>
    </location>
</feature>
<evidence type="ECO:0000256" key="5">
    <source>
        <dbReference type="ARBA" id="ARBA00022989"/>
    </source>
</evidence>
<dbReference type="InterPro" id="IPR036259">
    <property type="entry name" value="MFS_trans_sf"/>
</dbReference>
<feature type="transmembrane region" description="Helical" evidence="7">
    <location>
        <begin position="58"/>
        <end position="79"/>
    </location>
</feature>
<dbReference type="CDD" id="cd17474">
    <property type="entry name" value="MFS_YfmO_like"/>
    <property type="match status" value="1"/>
</dbReference>
<reference evidence="9 10" key="1">
    <citation type="journal article" date="2020" name="ISME J.">
        <title>Comparative genomics reveals insights into cyanobacterial evolution and habitat adaptation.</title>
        <authorList>
            <person name="Chen M.Y."/>
            <person name="Teng W.K."/>
            <person name="Zhao L."/>
            <person name="Hu C.X."/>
            <person name="Zhou Y.K."/>
            <person name="Han B.P."/>
            <person name="Song L.R."/>
            <person name="Shu W.S."/>
        </authorList>
    </citation>
    <scope>NUCLEOTIDE SEQUENCE [LARGE SCALE GENOMIC DNA]</scope>
    <source>
        <strain evidence="9 10">FACHB-288</strain>
    </source>
</reference>
<feature type="transmembrane region" description="Helical" evidence="7">
    <location>
        <begin position="144"/>
        <end position="169"/>
    </location>
</feature>
<dbReference type="InterPro" id="IPR001958">
    <property type="entry name" value="Tet-R_TetA/multi-R_MdtG-like"/>
</dbReference>
<dbReference type="SUPFAM" id="SSF103473">
    <property type="entry name" value="MFS general substrate transporter"/>
    <property type="match status" value="1"/>
</dbReference>
<feature type="transmembrane region" description="Helical" evidence="7">
    <location>
        <begin position="175"/>
        <end position="194"/>
    </location>
</feature>
<accession>A0ABR8A6P6</accession>
<feature type="transmembrane region" description="Helical" evidence="7">
    <location>
        <begin position="86"/>
        <end position="107"/>
    </location>
</feature>
<keyword evidence="5 7" id="KW-1133">Transmembrane helix</keyword>
<dbReference type="PRINTS" id="PR01035">
    <property type="entry name" value="TCRTETA"/>
</dbReference>
<dbReference type="PANTHER" id="PTHR43124:SF3">
    <property type="entry name" value="CHLORAMPHENICOL EFFLUX PUMP RV0191"/>
    <property type="match status" value="1"/>
</dbReference>
<dbReference type="Pfam" id="PF07690">
    <property type="entry name" value="MFS_1"/>
    <property type="match status" value="2"/>
</dbReference>
<evidence type="ECO:0000256" key="4">
    <source>
        <dbReference type="ARBA" id="ARBA00022692"/>
    </source>
</evidence>
<feature type="transmembrane region" description="Helical" evidence="7">
    <location>
        <begin position="256"/>
        <end position="281"/>
    </location>
</feature>
<comment type="similarity">
    <text evidence="2">Belongs to the major facilitator superfamily. TCR/Tet family.</text>
</comment>
<dbReference type="Gene3D" id="1.20.1250.20">
    <property type="entry name" value="MFS general substrate transporter like domains"/>
    <property type="match status" value="1"/>
</dbReference>
<evidence type="ECO:0000256" key="3">
    <source>
        <dbReference type="ARBA" id="ARBA00022475"/>
    </source>
</evidence>
<feature type="domain" description="Major facilitator superfamily (MFS) profile" evidence="8">
    <location>
        <begin position="20"/>
        <end position="401"/>
    </location>
</feature>
<evidence type="ECO:0000313" key="9">
    <source>
        <dbReference type="EMBL" id="MBD2195504.1"/>
    </source>
</evidence>
<dbReference type="PROSITE" id="PS00216">
    <property type="entry name" value="SUGAR_TRANSPORT_1"/>
    <property type="match status" value="1"/>
</dbReference>
<dbReference type="EMBL" id="JACJQH010000010">
    <property type="protein sequence ID" value="MBD2195504.1"/>
    <property type="molecule type" value="Genomic_DNA"/>
</dbReference>
<sequence>MVPLSKKLPSKAANKKIDSNLFLIVCISLIATSGIFSINPVVPNIATGLNTSPQEIGLIMTAFLLPTTLGSPIGGALADRFGRKKILIPSLILFGIGGVLCALATNFRSLVEWRFLTGIGAASLESVELTIISDLYSGKMLTAAMGFNSAMIGVAATIYPLIGGALAAFNWRYTFLLSVLALPLALLIGTKLQLPTQQKTTENLDWKSYLKTTWINLKNPQVIGLLFTVFSMFIIELGAFYIYLPIYAGKFLNAAGAQIGLLLSTDSIAFALAASQLGLLVRWFSEKTLIVAGFVIGALSLLMIPAIHNVWLLLIPCVIAGASQALVLPPLQSMLAAIAPEGYRAGFMALNVTVQSLGRALGPLFGGITFAAWGIAGVFYANVALSLITVVVFSLLLRKSNSKPSNA</sequence>
<keyword evidence="6 7" id="KW-0472">Membrane</keyword>
<organism evidence="9 10">
    <name type="scientific">Calothrix parietina FACHB-288</name>
    <dbReference type="NCBI Taxonomy" id="2692896"/>
    <lineage>
        <taxon>Bacteria</taxon>
        <taxon>Bacillati</taxon>
        <taxon>Cyanobacteriota</taxon>
        <taxon>Cyanophyceae</taxon>
        <taxon>Nostocales</taxon>
        <taxon>Calotrichaceae</taxon>
        <taxon>Calothrix</taxon>
    </lineage>
</organism>
<dbReference type="InterPro" id="IPR011701">
    <property type="entry name" value="MFS"/>
</dbReference>
<protein>
    <submittedName>
        <fullName evidence="9">MFS transporter</fullName>
    </submittedName>
</protein>
<dbReference type="InterPro" id="IPR005829">
    <property type="entry name" value="Sugar_transporter_CS"/>
</dbReference>
<keyword evidence="10" id="KW-1185">Reference proteome</keyword>
<evidence type="ECO:0000256" key="6">
    <source>
        <dbReference type="ARBA" id="ARBA00023136"/>
    </source>
</evidence>
<keyword evidence="4 7" id="KW-0812">Transmembrane</keyword>
<proteinExistence type="inferred from homology"/>
<name>A0ABR8A6P6_9CYAN</name>